<evidence type="ECO:0000313" key="1">
    <source>
        <dbReference type="EMBL" id="KAK9241203.1"/>
    </source>
</evidence>
<comment type="caution">
    <text evidence="1">The sequence shown here is derived from an EMBL/GenBank/DDBJ whole genome shotgun (WGS) entry which is preliminary data.</text>
</comment>
<name>A0ACC3TB87_LIPKO</name>
<dbReference type="EMBL" id="MU971335">
    <property type="protein sequence ID" value="KAK9241203.1"/>
    <property type="molecule type" value="Genomic_DNA"/>
</dbReference>
<proteinExistence type="predicted"/>
<gene>
    <name evidence="1" type="ORF">V1525DRAFT_2188</name>
</gene>
<organism evidence="1 2">
    <name type="scientific">Lipomyces kononenkoae</name>
    <name type="common">Yeast</name>
    <dbReference type="NCBI Taxonomy" id="34357"/>
    <lineage>
        <taxon>Eukaryota</taxon>
        <taxon>Fungi</taxon>
        <taxon>Dikarya</taxon>
        <taxon>Ascomycota</taxon>
        <taxon>Saccharomycotina</taxon>
        <taxon>Lipomycetes</taxon>
        <taxon>Lipomycetales</taxon>
        <taxon>Lipomycetaceae</taxon>
        <taxon>Lipomyces</taxon>
    </lineage>
</organism>
<evidence type="ECO:0000313" key="2">
    <source>
        <dbReference type="Proteomes" id="UP001433508"/>
    </source>
</evidence>
<reference evidence="2" key="1">
    <citation type="journal article" date="2024" name="Front. Bioeng. Biotechnol.">
        <title>Genome-scale model development and genomic sequencing of the oleaginous clade Lipomyces.</title>
        <authorList>
            <person name="Czajka J.J."/>
            <person name="Han Y."/>
            <person name="Kim J."/>
            <person name="Mondo S.J."/>
            <person name="Hofstad B.A."/>
            <person name="Robles A."/>
            <person name="Haridas S."/>
            <person name="Riley R."/>
            <person name="LaButti K."/>
            <person name="Pangilinan J."/>
            <person name="Andreopoulos W."/>
            <person name="Lipzen A."/>
            <person name="Yan J."/>
            <person name="Wang M."/>
            <person name="Ng V."/>
            <person name="Grigoriev I.V."/>
            <person name="Spatafora J.W."/>
            <person name="Magnuson J.K."/>
            <person name="Baker S.E."/>
            <person name="Pomraning K.R."/>
        </authorList>
    </citation>
    <scope>NUCLEOTIDE SEQUENCE [LARGE SCALE GENOMIC DNA]</scope>
    <source>
        <strain evidence="2">CBS 7786</strain>
    </source>
</reference>
<sequence length="465" mass="52487">MSLLNESPTQLSLSSDVSALTSSQTTQPQTHRPTPTRSCPPGPIPAAPPALVRRDEHGVDWIAFQYSKDRVRTEYCIRCDVESIDLTKMSKIFRKLNCIYPRADVPETNYLGNRHRYENECNRIGWALAHLNPSLRGKRGLIQRAVDSWRNSNADPKVRSRRVRRLSKQKQKQQQQRRLSIDQDQDLVDPRTSVGRSTGSASDMTLAMMQTNSDTYGPSSLPPQLQQSMETSELKYEDPGSNLLVARTLSTSSASSSSPSPPVTLIRSLPMSLEPLTFNFATADIINPLQYPTSLVTLDECSNGKSPYLDADTDPIPDCGHPRKSLKYIILDNDPTIATSSRLRVRVTINDADLEQVPDKYRLDHAVFPRTVIASLSTHFRHHGVQASQFEDEERLKLDKAINEIGIKMAWLQPRLFEGRMQFLQRAIDTYRCKLVHVGGGAEFAVRKGKTKWRARIENPNQPRK</sequence>
<dbReference type="Proteomes" id="UP001433508">
    <property type="component" value="Unassembled WGS sequence"/>
</dbReference>
<protein>
    <submittedName>
        <fullName evidence="1">Uncharacterized protein</fullName>
    </submittedName>
</protein>
<accession>A0ACC3TB87</accession>
<keyword evidence="2" id="KW-1185">Reference proteome</keyword>